<dbReference type="GO" id="GO:0000981">
    <property type="term" value="F:DNA-binding transcription factor activity, RNA polymerase II-specific"/>
    <property type="evidence" value="ECO:0007669"/>
    <property type="project" value="TreeGrafter"/>
</dbReference>
<keyword evidence="6 9" id="KW-0862">Zinc</keyword>
<dbReference type="FunFam" id="3.30.160.60:FF:001498">
    <property type="entry name" value="Zinc finger protein 404"/>
    <property type="match status" value="1"/>
</dbReference>
<evidence type="ECO:0000256" key="7">
    <source>
        <dbReference type="ARBA" id="ARBA00023242"/>
    </source>
</evidence>
<dbReference type="GO" id="GO:0005634">
    <property type="term" value="C:nucleus"/>
    <property type="evidence" value="ECO:0007669"/>
    <property type="project" value="UniProtKB-SubCell"/>
</dbReference>
<name>B4PN06_DROYA</name>
<comment type="similarity">
    <text evidence="2">Belongs to the krueppel C2H2-type zinc-finger protein family.</text>
</comment>
<dbReference type="SMART" id="SM00868">
    <property type="entry name" value="zf-AD"/>
    <property type="match status" value="1"/>
</dbReference>
<evidence type="ECO:0000259" key="11">
    <source>
        <dbReference type="PROSITE" id="PS50157"/>
    </source>
</evidence>
<dbReference type="SMART" id="SM00355">
    <property type="entry name" value="ZnF_C2H2"/>
    <property type="match status" value="8"/>
</dbReference>
<evidence type="ECO:0000313" key="13">
    <source>
        <dbReference type="EMBL" id="EDW97018.1"/>
    </source>
</evidence>
<dbReference type="PROSITE" id="PS00028">
    <property type="entry name" value="ZINC_FINGER_C2H2_1"/>
    <property type="match status" value="7"/>
</dbReference>
<evidence type="ECO:0000256" key="3">
    <source>
        <dbReference type="ARBA" id="ARBA00022723"/>
    </source>
</evidence>
<accession>B4PN06</accession>
<dbReference type="Pfam" id="PF00096">
    <property type="entry name" value="zf-C2H2"/>
    <property type="match status" value="4"/>
</dbReference>
<dbReference type="Pfam" id="PF07776">
    <property type="entry name" value="zf-AD"/>
    <property type="match status" value="1"/>
</dbReference>
<dbReference type="Gene3D" id="3.30.160.60">
    <property type="entry name" value="Classic Zinc Finger"/>
    <property type="match status" value="6"/>
</dbReference>
<feature type="binding site" evidence="9">
    <location>
        <position position="18"/>
    </location>
    <ligand>
        <name>Zn(2+)</name>
        <dbReference type="ChEBI" id="CHEBI:29105"/>
    </ligand>
</feature>
<proteinExistence type="inferred from homology"/>
<dbReference type="PROSITE" id="PS51915">
    <property type="entry name" value="ZAD"/>
    <property type="match status" value="1"/>
</dbReference>
<gene>
    <name evidence="13" type="primary">Dyak\GE24568</name>
    <name evidence="13" type="synonym">dyak_GLEANR_8252</name>
    <name evidence="13" type="synonym">GE24568</name>
    <name evidence="13" type="ORF">Dyak_GE24568</name>
</gene>
<dbReference type="Pfam" id="PF13912">
    <property type="entry name" value="zf-C2H2_6"/>
    <property type="match status" value="1"/>
</dbReference>
<keyword evidence="4" id="KW-0677">Repeat</keyword>
<evidence type="ECO:0000259" key="12">
    <source>
        <dbReference type="PROSITE" id="PS51915"/>
    </source>
</evidence>
<reference evidence="13 14" key="1">
    <citation type="journal article" date="2007" name="Nature">
        <title>Evolution of genes and genomes on the Drosophila phylogeny.</title>
        <authorList>
            <consortium name="Drosophila 12 Genomes Consortium"/>
            <person name="Clark A.G."/>
            <person name="Eisen M.B."/>
            <person name="Smith D.R."/>
            <person name="Bergman C.M."/>
            <person name="Oliver B."/>
            <person name="Markow T.A."/>
            <person name="Kaufman T.C."/>
            <person name="Kellis M."/>
            <person name="Gelbart W."/>
            <person name="Iyer V.N."/>
            <person name="Pollard D.A."/>
            <person name="Sackton T.B."/>
            <person name="Larracuente A.M."/>
            <person name="Singh N.D."/>
            <person name="Abad J.P."/>
            <person name="Abt D.N."/>
            <person name="Adryan B."/>
            <person name="Aguade M."/>
            <person name="Akashi H."/>
            <person name="Anderson W.W."/>
            <person name="Aquadro C.F."/>
            <person name="Ardell D.H."/>
            <person name="Arguello R."/>
            <person name="Artieri C.G."/>
            <person name="Barbash D.A."/>
            <person name="Barker D."/>
            <person name="Barsanti P."/>
            <person name="Batterham P."/>
            <person name="Batzoglou S."/>
            <person name="Begun D."/>
            <person name="Bhutkar A."/>
            <person name="Blanco E."/>
            <person name="Bosak S.A."/>
            <person name="Bradley R.K."/>
            <person name="Brand A.D."/>
            <person name="Brent M.R."/>
            <person name="Brooks A.N."/>
            <person name="Brown R.H."/>
            <person name="Butlin R.K."/>
            <person name="Caggese C."/>
            <person name="Calvi B.R."/>
            <person name="Bernardo de Carvalho A."/>
            <person name="Caspi A."/>
            <person name="Castrezana S."/>
            <person name="Celniker S.E."/>
            <person name="Chang J.L."/>
            <person name="Chapple C."/>
            <person name="Chatterji S."/>
            <person name="Chinwalla A."/>
            <person name="Civetta A."/>
            <person name="Clifton S.W."/>
            <person name="Comeron J.M."/>
            <person name="Costello J.C."/>
            <person name="Coyne J.A."/>
            <person name="Daub J."/>
            <person name="David R.G."/>
            <person name="Delcher A.L."/>
            <person name="Delehaunty K."/>
            <person name="Do C.B."/>
            <person name="Ebling H."/>
            <person name="Edwards K."/>
            <person name="Eickbush T."/>
            <person name="Evans J.D."/>
            <person name="Filipski A."/>
            <person name="Findeiss S."/>
            <person name="Freyhult E."/>
            <person name="Fulton L."/>
            <person name="Fulton R."/>
            <person name="Garcia A.C."/>
            <person name="Gardiner A."/>
            <person name="Garfield D.A."/>
            <person name="Garvin B.E."/>
            <person name="Gibson G."/>
            <person name="Gilbert D."/>
            <person name="Gnerre S."/>
            <person name="Godfrey J."/>
            <person name="Good R."/>
            <person name="Gotea V."/>
            <person name="Gravely B."/>
            <person name="Greenberg A.J."/>
            <person name="Griffiths-Jones S."/>
            <person name="Gross S."/>
            <person name="Guigo R."/>
            <person name="Gustafson E.A."/>
            <person name="Haerty W."/>
            <person name="Hahn M.W."/>
            <person name="Halligan D.L."/>
            <person name="Halpern A.L."/>
            <person name="Halter G.M."/>
            <person name="Han M.V."/>
            <person name="Heger A."/>
            <person name="Hillier L."/>
            <person name="Hinrichs A.S."/>
            <person name="Holmes I."/>
            <person name="Hoskins R.A."/>
            <person name="Hubisz M.J."/>
            <person name="Hultmark D."/>
            <person name="Huntley M.A."/>
            <person name="Jaffe D.B."/>
            <person name="Jagadeeshan S."/>
            <person name="Jeck W.R."/>
            <person name="Johnson J."/>
            <person name="Jones C.D."/>
            <person name="Jordan W.C."/>
            <person name="Karpen G.H."/>
            <person name="Kataoka E."/>
            <person name="Keightley P.D."/>
            <person name="Kheradpour P."/>
            <person name="Kirkness E.F."/>
            <person name="Koerich L.B."/>
            <person name="Kristiansen K."/>
            <person name="Kudrna D."/>
            <person name="Kulathinal R.J."/>
            <person name="Kumar S."/>
            <person name="Kwok R."/>
            <person name="Lander E."/>
            <person name="Langley C.H."/>
            <person name="Lapoint R."/>
            <person name="Lazzaro B.P."/>
            <person name="Lee S.J."/>
            <person name="Levesque L."/>
            <person name="Li R."/>
            <person name="Lin C.F."/>
            <person name="Lin M.F."/>
            <person name="Lindblad-Toh K."/>
            <person name="Llopart A."/>
            <person name="Long M."/>
            <person name="Low L."/>
            <person name="Lozovsky E."/>
            <person name="Lu J."/>
            <person name="Luo M."/>
            <person name="Machado C.A."/>
            <person name="Makalowski W."/>
            <person name="Marzo M."/>
            <person name="Matsuda M."/>
            <person name="Matzkin L."/>
            <person name="McAllister B."/>
            <person name="McBride C.S."/>
            <person name="McKernan B."/>
            <person name="McKernan K."/>
            <person name="Mendez-Lago M."/>
            <person name="Minx P."/>
            <person name="Mollenhauer M.U."/>
            <person name="Montooth K."/>
            <person name="Mount S.M."/>
            <person name="Mu X."/>
            <person name="Myers E."/>
            <person name="Negre B."/>
            <person name="Newfeld S."/>
            <person name="Nielsen R."/>
            <person name="Noor M.A."/>
            <person name="O'Grady P."/>
            <person name="Pachter L."/>
            <person name="Papaceit M."/>
            <person name="Parisi M.J."/>
            <person name="Parisi M."/>
            <person name="Parts L."/>
            <person name="Pedersen J.S."/>
            <person name="Pesole G."/>
            <person name="Phillippy A.M."/>
            <person name="Ponting C.P."/>
            <person name="Pop M."/>
            <person name="Porcelli D."/>
            <person name="Powell J.R."/>
            <person name="Prohaska S."/>
            <person name="Pruitt K."/>
            <person name="Puig M."/>
            <person name="Quesneville H."/>
            <person name="Ram K.R."/>
            <person name="Rand D."/>
            <person name="Rasmussen M.D."/>
            <person name="Reed L.K."/>
            <person name="Reenan R."/>
            <person name="Reily A."/>
            <person name="Remington K.A."/>
            <person name="Rieger T.T."/>
            <person name="Ritchie M.G."/>
            <person name="Robin C."/>
            <person name="Rogers Y.H."/>
            <person name="Rohde C."/>
            <person name="Rozas J."/>
            <person name="Rubenfield M.J."/>
            <person name="Ruiz A."/>
            <person name="Russo S."/>
            <person name="Salzberg S.L."/>
            <person name="Sanchez-Gracia A."/>
            <person name="Saranga D.J."/>
            <person name="Sato H."/>
            <person name="Schaeffer S.W."/>
            <person name="Schatz M.C."/>
            <person name="Schlenke T."/>
            <person name="Schwartz R."/>
            <person name="Segarra C."/>
            <person name="Singh R.S."/>
            <person name="Sirot L."/>
            <person name="Sirota M."/>
            <person name="Sisneros N.B."/>
            <person name="Smith C.D."/>
            <person name="Smith T.F."/>
            <person name="Spieth J."/>
            <person name="Stage D.E."/>
            <person name="Stark A."/>
            <person name="Stephan W."/>
            <person name="Strausberg R.L."/>
            <person name="Strempel S."/>
            <person name="Sturgill D."/>
            <person name="Sutton G."/>
            <person name="Sutton G.G."/>
            <person name="Tao W."/>
            <person name="Teichmann S."/>
            <person name="Tobari Y.N."/>
            <person name="Tomimura Y."/>
            <person name="Tsolas J.M."/>
            <person name="Valente V.L."/>
            <person name="Venter E."/>
            <person name="Venter J.C."/>
            <person name="Vicario S."/>
            <person name="Vieira F.G."/>
            <person name="Vilella A.J."/>
            <person name="Villasante A."/>
            <person name="Walenz B."/>
            <person name="Wang J."/>
            <person name="Wasserman M."/>
            <person name="Watts T."/>
            <person name="Wilson D."/>
            <person name="Wilson R.K."/>
            <person name="Wing R.A."/>
            <person name="Wolfner M.F."/>
            <person name="Wong A."/>
            <person name="Wong G.K."/>
            <person name="Wu C.I."/>
            <person name="Wu G."/>
            <person name="Yamamoto D."/>
            <person name="Yang H.P."/>
            <person name="Yang S.P."/>
            <person name="Yorke J.A."/>
            <person name="Yoshida K."/>
            <person name="Zdobnov E."/>
            <person name="Zhang P."/>
            <person name="Zhang Y."/>
            <person name="Zimin A.V."/>
            <person name="Baldwin J."/>
            <person name="Abdouelleil A."/>
            <person name="Abdulkadir J."/>
            <person name="Abebe A."/>
            <person name="Abera B."/>
            <person name="Abreu J."/>
            <person name="Acer S.C."/>
            <person name="Aftuck L."/>
            <person name="Alexander A."/>
            <person name="An P."/>
            <person name="Anderson E."/>
            <person name="Anderson S."/>
            <person name="Arachi H."/>
            <person name="Azer M."/>
            <person name="Bachantsang P."/>
            <person name="Barry A."/>
            <person name="Bayul T."/>
            <person name="Berlin A."/>
            <person name="Bessette D."/>
            <person name="Bloom T."/>
            <person name="Blye J."/>
            <person name="Boguslavskiy L."/>
            <person name="Bonnet C."/>
            <person name="Boukhgalter B."/>
            <person name="Bourzgui I."/>
            <person name="Brown A."/>
            <person name="Cahill P."/>
            <person name="Channer S."/>
            <person name="Cheshatsang Y."/>
            <person name="Chuda L."/>
            <person name="Citroen M."/>
            <person name="Collymore A."/>
            <person name="Cooke P."/>
            <person name="Costello M."/>
            <person name="D'Aco K."/>
            <person name="Daza R."/>
            <person name="De Haan G."/>
            <person name="DeGray S."/>
            <person name="DeMaso C."/>
            <person name="Dhargay N."/>
            <person name="Dooley K."/>
            <person name="Dooley E."/>
            <person name="Doricent M."/>
            <person name="Dorje P."/>
            <person name="Dorjee K."/>
            <person name="Dupes A."/>
            <person name="Elong R."/>
            <person name="Falk J."/>
            <person name="Farina A."/>
            <person name="Faro S."/>
            <person name="Ferguson D."/>
            <person name="Fisher S."/>
            <person name="Foley C.D."/>
            <person name="Franke A."/>
            <person name="Friedrich D."/>
            <person name="Gadbois L."/>
            <person name="Gearin G."/>
            <person name="Gearin C.R."/>
            <person name="Giannoukos G."/>
            <person name="Goode T."/>
            <person name="Graham J."/>
            <person name="Grandbois E."/>
            <person name="Grewal S."/>
            <person name="Gyaltsen K."/>
            <person name="Hafez N."/>
            <person name="Hagos B."/>
            <person name="Hall J."/>
            <person name="Henson C."/>
            <person name="Hollinger A."/>
            <person name="Honan T."/>
            <person name="Huard M.D."/>
            <person name="Hughes L."/>
            <person name="Hurhula B."/>
            <person name="Husby M.E."/>
            <person name="Kamat A."/>
            <person name="Kanga B."/>
            <person name="Kashin S."/>
            <person name="Khazanovich D."/>
            <person name="Kisner P."/>
            <person name="Lance K."/>
            <person name="Lara M."/>
            <person name="Lee W."/>
            <person name="Lennon N."/>
            <person name="Letendre F."/>
            <person name="LeVine R."/>
            <person name="Lipovsky A."/>
            <person name="Liu X."/>
            <person name="Liu J."/>
            <person name="Liu S."/>
            <person name="Lokyitsang T."/>
            <person name="Lokyitsang Y."/>
            <person name="Lubonja R."/>
            <person name="Lui A."/>
            <person name="MacDonald P."/>
            <person name="Magnisalis V."/>
            <person name="Maru K."/>
            <person name="Matthews C."/>
            <person name="McCusker W."/>
            <person name="McDonough S."/>
            <person name="Mehta T."/>
            <person name="Meldrim J."/>
            <person name="Meneus L."/>
            <person name="Mihai O."/>
            <person name="Mihalev A."/>
            <person name="Mihova T."/>
            <person name="Mittelman R."/>
            <person name="Mlenga V."/>
            <person name="Montmayeur A."/>
            <person name="Mulrain L."/>
            <person name="Navidi A."/>
            <person name="Naylor J."/>
            <person name="Negash T."/>
            <person name="Nguyen T."/>
            <person name="Nguyen N."/>
            <person name="Nicol R."/>
            <person name="Norbu C."/>
            <person name="Norbu N."/>
            <person name="Novod N."/>
            <person name="O'Neill B."/>
            <person name="Osman S."/>
            <person name="Markiewicz E."/>
            <person name="Oyono O.L."/>
            <person name="Patti C."/>
            <person name="Phunkhang P."/>
            <person name="Pierre F."/>
            <person name="Priest M."/>
            <person name="Raghuraman S."/>
            <person name="Rege F."/>
            <person name="Reyes R."/>
            <person name="Rise C."/>
            <person name="Rogov P."/>
            <person name="Ross K."/>
            <person name="Ryan E."/>
            <person name="Settipalli S."/>
            <person name="Shea T."/>
            <person name="Sherpa N."/>
            <person name="Shi L."/>
            <person name="Shih D."/>
            <person name="Sparrow T."/>
            <person name="Spaulding J."/>
            <person name="Stalker J."/>
            <person name="Stange-Thomann N."/>
            <person name="Stavropoulos S."/>
            <person name="Stone C."/>
            <person name="Strader C."/>
            <person name="Tesfaye S."/>
            <person name="Thomson T."/>
            <person name="Thoulutsang Y."/>
            <person name="Thoulutsang D."/>
            <person name="Topham K."/>
            <person name="Topping I."/>
            <person name="Tsamla T."/>
            <person name="Vassiliev H."/>
            <person name="Vo A."/>
            <person name="Wangchuk T."/>
            <person name="Wangdi T."/>
            <person name="Weiand M."/>
            <person name="Wilkinson J."/>
            <person name="Wilson A."/>
            <person name="Yadav S."/>
            <person name="Young G."/>
            <person name="Yu Q."/>
            <person name="Zembek L."/>
            <person name="Zhong D."/>
            <person name="Zimmer A."/>
            <person name="Zwirko Z."/>
            <person name="Jaffe D.B."/>
            <person name="Alvarez P."/>
            <person name="Brockman W."/>
            <person name="Butler J."/>
            <person name="Chin C."/>
            <person name="Gnerre S."/>
            <person name="Grabherr M."/>
            <person name="Kleber M."/>
            <person name="Mauceli E."/>
            <person name="MacCallum I."/>
        </authorList>
    </citation>
    <scope>NUCLEOTIDE SEQUENCE [LARGE SCALE GENOMIC DNA]</scope>
    <source>
        <strain evidence="14">Tai18E2 / Tucson 14021-0261.01</strain>
    </source>
</reference>
<dbReference type="AlphaFoldDB" id="B4PN06"/>
<dbReference type="PROSITE" id="PS50157">
    <property type="entry name" value="ZINC_FINGER_C2H2_2"/>
    <property type="match status" value="7"/>
</dbReference>
<feature type="domain" description="C2H2-type" evidence="11">
    <location>
        <begin position="321"/>
        <end position="348"/>
    </location>
</feature>
<evidence type="ECO:0000256" key="8">
    <source>
        <dbReference type="PROSITE-ProRule" id="PRU00042"/>
    </source>
</evidence>
<evidence type="ECO:0000313" key="14">
    <source>
        <dbReference type="Proteomes" id="UP000002282"/>
    </source>
</evidence>
<feature type="region of interest" description="Disordered" evidence="10">
    <location>
        <begin position="151"/>
        <end position="191"/>
    </location>
</feature>
<evidence type="ECO:0000256" key="6">
    <source>
        <dbReference type="ARBA" id="ARBA00022833"/>
    </source>
</evidence>
<comment type="subcellular location">
    <subcellularLocation>
        <location evidence="1">Nucleus</location>
    </subcellularLocation>
</comment>
<dbReference type="PANTHER" id="PTHR24394">
    <property type="entry name" value="ZINC FINGER PROTEIN"/>
    <property type="match status" value="1"/>
</dbReference>
<evidence type="ECO:0000256" key="9">
    <source>
        <dbReference type="PROSITE-ProRule" id="PRU01263"/>
    </source>
</evidence>
<dbReference type="Proteomes" id="UP000002282">
    <property type="component" value="Chromosome 3R"/>
</dbReference>
<feature type="binding site" evidence="9">
    <location>
        <position position="65"/>
    </location>
    <ligand>
        <name>Zn(2+)</name>
        <dbReference type="ChEBI" id="CHEBI:29105"/>
    </ligand>
</feature>
<feature type="domain" description="ZAD" evidence="12">
    <location>
        <begin position="13"/>
        <end position="92"/>
    </location>
</feature>
<dbReference type="SMR" id="B4PN06"/>
<evidence type="ECO:0000256" key="2">
    <source>
        <dbReference type="ARBA" id="ARBA00006991"/>
    </source>
</evidence>
<organism evidence="13 14">
    <name type="scientific">Drosophila yakuba</name>
    <name type="common">Fruit fly</name>
    <dbReference type="NCBI Taxonomy" id="7245"/>
    <lineage>
        <taxon>Eukaryota</taxon>
        <taxon>Metazoa</taxon>
        <taxon>Ecdysozoa</taxon>
        <taxon>Arthropoda</taxon>
        <taxon>Hexapoda</taxon>
        <taxon>Insecta</taxon>
        <taxon>Pterygota</taxon>
        <taxon>Neoptera</taxon>
        <taxon>Endopterygota</taxon>
        <taxon>Diptera</taxon>
        <taxon>Brachycera</taxon>
        <taxon>Muscomorpha</taxon>
        <taxon>Ephydroidea</taxon>
        <taxon>Drosophilidae</taxon>
        <taxon>Drosophila</taxon>
        <taxon>Sophophora</taxon>
    </lineage>
</organism>
<evidence type="ECO:0000256" key="4">
    <source>
        <dbReference type="ARBA" id="ARBA00022737"/>
    </source>
</evidence>
<dbReference type="FunFam" id="3.30.160.60:FF:000538">
    <property type="entry name" value="zinc finger protein 853"/>
    <property type="match status" value="1"/>
</dbReference>
<dbReference type="KEGG" id="dya:Dyak_GE24568"/>
<feature type="domain" description="C2H2-type" evidence="11">
    <location>
        <begin position="203"/>
        <end position="226"/>
    </location>
</feature>
<sequence>MDTAEIHVNINSQTCRVCLETHETNLYLHDKIEYNDLKLELWQLLEAVCKLKWTWADPNLPMHLCQNCARRMISAYEFMVEVENAHETLQNLFEQQEVAVKPDEVHVDVVELLDQEDVVNMEQYLPTSFAEQPVDMEEKYGDQDCPAFNSDVGEEPLYANEDNDDEPEDPTQLNPLLDEPENRELTRPSQLGSRLNHSANFIYKCAVCPRVFAKSESLTRHFAHAHRLTADVAAMKLANESCGTGLLTCEHCPRTFKRQDTLRRHMQAFHPDAVHLETEETTENTARKRITKRRDCPHCGLSFPVSSLTIHIRRHTGDNPYKCDQCEKAFPRSQDLSLHMRHHTGERPSECKICSKKFISQNKLARHMRLHTGQRPYSCDLCSKSFVQSNDLKIHMRRHTGERPYQCGVCGERFVCGSHLNIHRNRKGHLDAVIPGNEVEANIAADPYVNARVNKRRSEDIERMRLKRIPEDQLQQQQLEMLPNPDVSAMAYKCGVCEQKFKSGALLTVHRNKMSHYEIERVYEDPFGKNQKMLKAEYN</sequence>
<dbReference type="PhylomeDB" id="B4PN06"/>
<feature type="binding site" evidence="9">
    <location>
        <position position="68"/>
    </location>
    <ligand>
        <name>Zn(2+)</name>
        <dbReference type="ChEBI" id="CHEBI:29105"/>
    </ligand>
</feature>
<dbReference type="GO" id="GO:0008270">
    <property type="term" value="F:zinc ion binding"/>
    <property type="evidence" value="ECO:0007669"/>
    <property type="project" value="UniProtKB-UniRule"/>
</dbReference>
<evidence type="ECO:0000256" key="1">
    <source>
        <dbReference type="ARBA" id="ARBA00004123"/>
    </source>
</evidence>
<dbReference type="InterPro" id="IPR012934">
    <property type="entry name" value="Znf_AD"/>
</dbReference>
<feature type="domain" description="C2H2-type" evidence="11">
    <location>
        <begin position="247"/>
        <end position="270"/>
    </location>
</feature>
<evidence type="ECO:0000256" key="10">
    <source>
        <dbReference type="SAM" id="MobiDB-lite"/>
    </source>
</evidence>
<dbReference type="FunFam" id="3.30.160.60:FF:003397">
    <property type="entry name" value="GD20620"/>
    <property type="match status" value="1"/>
</dbReference>
<dbReference type="FunFam" id="3.30.160.60:FF:001530">
    <property type="entry name" value="Zinc finger protein 268"/>
    <property type="match status" value="1"/>
</dbReference>
<dbReference type="SUPFAM" id="SSF57667">
    <property type="entry name" value="beta-beta-alpha zinc fingers"/>
    <property type="match status" value="3"/>
</dbReference>
<dbReference type="eggNOG" id="KOG1721">
    <property type="taxonomic scope" value="Eukaryota"/>
</dbReference>
<feature type="domain" description="C2H2-type" evidence="11">
    <location>
        <begin position="405"/>
        <end position="429"/>
    </location>
</feature>
<dbReference type="HOGENOM" id="CLU_034977_0_0_1"/>
<protein>
    <submittedName>
        <fullName evidence="13">Uncharacterized protein</fullName>
    </submittedName>
</protein>
<dbReference type="EMBL" id="CM000160">
    <property type="protein sequence ID" value="EDW97018.1"/>
    <property type="molecule type" value="Genomic_DNA"/>
</dbReference>
<feature type="domain" description="C2H2-type" evidence="11">
    <location>
        <begin position="492"/>
        <end position="516"/>
    </location>
</feature>
<evidence type="ECO:0000256" key="5">
    <source>
        <dbReference type="ARBA" id="ARBA00022771"/>
    </source>
</evidence>
<feature type="domain" description="C2H2-type" evidence="11">
    <location>
        <begin position="377"/>
        <end position="404"/>
    </location>
</feature>
<dbReference type="InterPro" id="IPR036236">
    <property type="entry name" value="Znf_C2H2_sf"/>
</dbReference>
<keyword evidence="7" id="KW-0539">Nucleus</keyword>
<feature type="domain" description="C2H2-type" evidence="11">
    <location>
        <begin position="349"/>
        <end position="376"/>
    </location>
</feature>
<keyword evidence="5 8" id="KW-0863">Zinc-finger</keyword>
<keyword evidence="14" id="KW-1185">Reference proteome</keyword>
<reference evidence="13 14" key="2">
    <citation type="journal article" date="2007" name="PLoS Biol.">
        <title>Principles of genome evolution in the Drosophila melanogaster species group.</title>
        <authorList>
            <person name="Ranz J.M."/>
            <person name="Maurin D."/>
            <person name="Chan Y.S."/>
            <person name="von Grotthuss M."/>
            <person name="Hillier L.W."/>
            <person name="Roote J."/>
            <person name="Ashburner M."/>
            <person name="Bergman C.M."/>
        </authorList>
    </citation>
    <scope>NUCLEOTIDE SEQUENCE [LARGE SCALE GENOMIC DNA]</scope>
    <source>
        <strain evidence="14">Tai18E2 / Tucson 14021-0261.01</strain>
    </source>
</reference>
<dbReference type="InterPro" id="IPR013087">
    <property type="entry name" value="Znf_C2H2_type"/>
</dbReference>
<dbReference type="OMA" id="NFIYKCA"/>
<dbReference type="FunFam" id="3.30.160.60:FF:000072">
    <property type="entry name" value="zinc finger protein 143 isoform X1"/>
    <property type="match status" value="1"/>
</dbReference>
<dbReference type="PANTHER" id="PTHR24394:SF44">
    <property type="entry name" value="ZINC FINGER PROTEIN 271-LIKE"/>
    <property type="match status" value="1"/>
</dbReference>
<dbReference type="OrthoDB" id="8117402at2759"/>
<dbReference type="SUPFAM" id="SSF57716">
    <property type="entry name" value="Glucocorticoid receptor-like (DNA-binding domain)"/>
    <property type="match status" value="1"/>
</dbReference>
<feature type="binding site" evidence="9">
    <location>
        <position position="15"/>
    </location>
    <ligand>
        <name>Zn(2+)</name>
        <dbReference type="ChEBI" id="CHEBI:29105"/>
    </ligand>
</feature>
<keyword evidence="3 9" id="KW-0479">Metal-binding</keyword>